<feature type="binding site" evidence="11">
    <location>
        <position position="104"/>
    </location>
    <ligand>
        <name>ATP</name>
        <dbReference type="ChEBI" id="CHEBI:30616"/>
    </ligand>
</feature>
<dbReference type="Gene3D" id="3.40.50.11260">
    <property type="match status" value="1"/>
</dbReference>
<evidence type="ECO:0000256" key="9">
    <source>
        <dbReference type="ARBA" id="ARBA00070675"/>
    </source>
</evidence>
<dbReference type="SUPFAM" id="SSF55874">
    <property type="entry name" value="ATPase domain of HSP90 chaperone/DNA topoisomerase II/histidine kinase"/>
    <property type="match status" value="1"/>
</dbReference>
<feature type="binding site" evidence="11">
    <location>
        <position position="90"/>
    </location>
    <ligand>
        <name>ATP</name>
        <dbReference type="ChEBI" id="CHEBI:30616"/>
    </ligand>
</feature>
<dbReference type="GO" id="GO:0140662">
    <property type="term" value="F:ATP-dependent protein folding chaperone"/>
    <property type="evidence" value="ECO:0007669"/>
    <property type="project" value="InterPro"/>
</dbReference>
<dbReference type="InterPro" id="IPR020568">
    <property type="entry name" value="Ribosomal_Su5_D2-typ_SF"/>
</dbReference>
<dbReference type="CDD" id="cd16927">
    <property type="entry name" value="HATPase_Hsp90-like"/>
    <property type="match status" value="1"/>
</dbReference>
<feature type="binding site" evidence="11">
    <location>
        <position position="39"/>
    </location>
    <ligand>
        <name>ATP</name>
        <dbReference type="ChEBI" id="CHEBI:30616"/>
    </ligand>
</feature>
<sequence>MSNENKPEPKKHSFEAEVAQLLHLVTHSLYSNADIFVRELVSNASDACDKLRFEANQNDALYEGDSELRIRIDIDKDAKTISFIDNGIGMNEADAIEHLGTIAKSGTKAFLEKLSDAQKQDGNLIGQFGVGFYSGFIVADTITVESRKAGEPASQGVRWVSDGTGEFTTETIEKPTRGTTVILHITDEHSEYLDRHKIKSLVNKYSDHISLPIQMRKEVWQEEELTDAQKTANSEAGETTKGEMPQGQMITTDEWETINQASALWTRSPSEITDEAYKEFYKNLTYDYDEPLTWTHNRVEGRLQYTQLLYIPKKAPFDLYQREQKHGLKLYVKRVFIMDDAEQLLPMYLRFVKGVIDTADLPLNVSREILQESRDVKSIRDGNARRILTVLASLANSDEAEKQEKYKQFYAEFGNVLKEGLGEDQSNRDKIAKLLRYATTTDDNVVTSFDDYKGRMKDGQKAIYYLTAENLAAAKASPQLEVFKKKGIEVILMTNPVDEWAMNFMFEYDGTPLQNIAKGAVDLGDLTDEAEKEEAKKAEETLKPVVEKLKGVLGSRAKDVRVSNRLVDSPALLVTADGELSPQMMQMLKQMGQPVPESKPILEVNPNHPLIQKLESAEQFDDLAQVIFDQALLAEGGQLEDPAAYLKRVNALLMK</sequence>
<dbReference type="AlphaFoldDB" id="A0A2D2LTV6"/>
<feature type="region of interest" description="C" evidence="10">
    <location>
        <begin position="587"/>
        <end position="655"/>
    </location>
</feature>
<evidence type="ECO:0000313" key="13">
    <source>
        <dbReference type="Proteomes" id="UP000229340"/>
    </source>
</evidence>
<dbReference type="Pfam" id="PF13589">
    <property type="entry name" value="HATPase_c_3"/>
    <property type="match status" value="1"/>
</dbReference>
<dbReference type="STRING" id="34062.AXE82_10705"/>
<evidence type="ECO:0000256" key="5">
    <source>
        <dbReference type="ARBA" id="ARBA00022840"/>
    </source>
</evidence>
<dbReference type="Pfam" id="PF00183">
    <property type="entry name" value="HSP90"/>
    <property type="match status" value="1"/>
</dbReference>
<evidence type="ECO:0000256" key="2">
    <source>
        <dbReference type="ARBA" id="ARBA00008239"/>
    </source>
</evidence>
<dbReference type="Gene3D" id="1.20.120.790">
    <property type="entry name" value="Heat shock protein 90, C-terminal domain"/>
    <property type="match status" value="1"/>
</dbReference>
<evidence type="ECO:0000256" key="8">
    <source>
        <dbReference type="ARBA" id="ARBA00058590"/>
    </source>
</evidence>
<dbReference type="SUPFAM" id="SSF54211">
    <property type="entry name" value="Ribosomal protein S5 domain 2-like"/>
    <property type="match status" value="1"/>
</dbReference>
<comment type="subcellular location">
    <subcellularLocation>
        <location evidence="1 10">Cytoplasm</location>
    </subcellularLocation>
</comment>
<comment type="function">
    <text evidence="8 10">Molecular chaperone. Has ATPase activity.</text>
</comment>
<dbReference type="GO" id="GO:0016887">
    <property type="term" value="F:ATP hydrolysis activity"/>
    <property type="evidence" value="ECO:0007669"/>
    <property type="project" value="InterPro"/>
</dbReference>
<feature type="binding site" evidence="11">
    <location>
        <position position="179"/>
    </location>
    <ligand>
        <name>ATP</name>
        <dbReference type="ChEBI" id="CHEBI:30616"/>
    </ligand>
</feature>
<protein>
    <recommendedName>
        <fullName evidence="9 10">Chaperone protein HtpG</fullName>
    </recommendedName>
    <alternativeName>
        <fullName evidence="10">Heat shock protein HtpG</fullName>
    </alternativeName>
    <alternativeName>
        <fullName evidence="10">High temperature protein G</fullName>
    </alternativeName>
</protein>
<name>A0A2D2LTV6_FAUOS</name>
<evidence type="ECO:0000256" key="1">
    <source>
        <dbReference type="ARBA" id="ARBA00004496"/>
    </source>
</evidence>
<evidence type="ECO:0000256" key="6">
    <source>
        <dbReference type="ARBA" id="ARBA00023016"/>
    </source>
</evidence>
<dbReference type="InterPro" id="IPR001404">
    <property type="entry name" value="Hsp90_fam"/>
</dbReference>
<dbReference type="InterPro" id="IPR037196">
    <property type="entry name" value="HSP90_C"/>
</dbReference>
<comment type="caution">
    <text evidence="10">Lacks conserved residue(s) required for the propagation of feature annotation.</text>
</comment>
<feature type="binding site" evidence="11">
    <location>
        <begin position="105"/>
        <end position="106"/>
    </location>
    <ligand>
        <name>ATP</name>
        <dbReference type="ChEBI" id="CHEBI:30616"/>
    </ligand>
</feature>
<evidence type="ECO:0000256" key="11">
    <source>
        <dbReference type="PIRSR" id="PIRSR002583-1"/>
    </source>
</evidence>
<proteinExistence type="inferred from homology"/>
<reference evidence="13" key="1">
    <citation type="submission" date="2017-11" db="EMBL/GenBank/DDBJ databases">
        <title>Complete genome sequence of Moraxella osloensis NP7 isolated from human skin.</title>
        <authorList>
            <person name="Lee K."/>
            <person name="Lim J.Y."/>
            <person name="Hwang I."/>
        </authorList>
    </citation>
    <scope>NUCLEOTIDE SEQUENCE [LARGE SCALE GENOMIC DNA]</scope>
    <source>
        <strain evidence="13">NP7</strain>
    </source>
</reference>
<dbReference type="HAMAP" id="MF_00505">
    <property type="entry name" value="HSP90"/>
    <property type="match status" value="1"/>
</dbReference>
<dbReference type="NCBIfam" id="NF003555">
    <property type="entry name" value="PRK05218.1"/>
    <property type="match status" value="1"/>
</dbReference>
<feature type="region of interest" description="A; substrate-binding" evidence="10">
    <location>
        <begin position="1"/>
        <end position="367"/>
    </location>
</feature>
<dbReference type="PRINTS" id="PR00775">
    <property type="entry name" value="HEATSHOCK90"/>
</dbReference>
<evidence type="ECO:0000256" key="7">
    <source>
        <dbReference type="ARBA" id="ARBA00023186"/>
    </source>
</evidence>
<feature type="binding site" evidence="11">
    <location>
        <position position="43"/>
    </location>
    <ligand>
        <name>ATP</name>
        <dbReference type="ChEBI" id="CHEBI:30616"/>
    </ligand>
</feature>
<feature type="binding site" evidence="11">
    <location>
        <position position="367"/>
    </location>
    <ligand>
        <name>ATP</name>
        <dbReference type="ChEBI" id="CHEBI:30616"/>
    </ligand>
</feature>
<dbReference type="GO" id="GO:0005524">
    <property type="term" value="F:ATP binding"/>
    <property type="evidence" value="ECO:0007669"/>
    <property type="project" value="UniProtKB-UniRule"/>
</dbReference>
<keyword evidence="6 10" id="KW-0346">Stress response</keyword>
<evidence type="ECO:0000256" key="3">
    <source>
        <dbReference type="ARBA" id="ARBA00022490"/>
    </source>
</evidence>
<dbReference type="InterPro" id="IPR036890">
    <property type="entry name" value="HATPase_C_sf"/>
</dbReference>
<dbReference type="PIRSF" id="PIRSF002583">
    <property type="entry name" value="Hsp90"/>
    <property type="match status" value="1"/>
</dbReference>
<feature type="binding site" evidence="11">
    <location>
        <begin position="127"/>
        <end position="132"/>
    </location>
    <ligand>
        <name>ATP</name>
        <dbReference type="ChEBI" id="CHEBI:30616"/>
    </ligand>
</feature>
<evidence type="ECO:0000313" key="12">
    <source>
        <dbReference type="EMBL" id="ATR78457.1"/>
    </source>
</evidence>
<dbReference type="Gene3D" id="3.30.565.10">
    <property type="entry name" value="Histidine kinase-like ATPase, C-terminal domain"/>
    <property type="match status" value="1"/>
</dbReference>
<dbReference type="PANTHER" id="PTHR11528">
    <property type="entry name" value="HEAT SHOCK PROTEIN 90 FAMILY MEMBER"/>
    <property type="match status" value="1"/>
</dbReference>
<evidence type="ECO:0000256" key="4">
    <source>
        <dbReference type="ARBA" id="ARBA00022741"/>
    </source>
</evidence>
<dbReference type="FunFam" id="3.30.230.80:FF:000002">
    <property type="entry name" value="Molecular chaperone HtpG"/>
    <property type="match status" value="1"/>
</dbReference>
<comment type="subunit">
    <text evidence="10">Homodimer.</text>
</comment>
<accession>A0A2D2LTV6</accession>
<organism evidence="12 13">
    <name type="scientific">Faucicola osloensis</name>
    <name type="common">Moraxella osloensis</name>
    <dbReference type="NCBI Taxonomy" id="34062"/>
    <lineage>
        <taxon>Bacteria</taxon>
        <taxon>Pseudomonadati</taxon>
        <taxon>Pseudomonadota</taxon>
        <taxon>Gammaproteobacteria</taxon>
        <taxon>Moraxellales</taxon>
        <taxon>Moraxellaceae</taxon>
        <taxon>Faucicola</taxon>
    </lineage>
</organism>
<keyword evidence="7 10" id="KW-0143">Chaperone</keyword>
<dbReference type="RefSeq" id="WP_100269761.1">
    <property type="nucleotide sequence ID" value="NZ_CP024443.1"/>
</dbReference>
<keyword evidence="3 10" id="KW-0963">Cytoplasm</keyword>
<keyword evidence="4 10" id="KW-0547">Nucleotide-binding</keyword>
<dbReference type="InterPro" id="IPR020575">
    <property type="entry name" value="Hsp90_N"/>
</dbReference>
<comment type="similarity">
    <text evidence="2 10">Belongs to the heat shock protein 90 family.</text>
</comment>
<dbReference type="Gene3D" id="3.30.230.80">
    <property type="match status" value="1"/>
</dbReference>
<dbReference type="FunFam" id="3.30.565.10:FF:000009">
    <property type="entry name" value="Molecular chaperone HtpG"/>
    <property type="match status" value="1"/>
</dbReference>
<dbReference type="EMBL" id="CP024443">
    <property type="protein sequence ID" value="ATR78457.1"/>
    <property type="molecule type" value="Genomic_DNA"/>
</dbReference>
<gene>
    <name evidence="10" type="primary">htpG</name>
    <name evidence="12" type="ORF">NP7_03810</name>
</gene>
<dbReference type="SUPFAM" id="SSF110942">
    <property type="entry name" value="HSP90 C-terminal domain"/>
    <property type="match status" value="1"/>
</dbReference>
<dbReference type="GO" id="GO:0051082">
    <property type="term" value="F:unfolded protein binding"/>
    <property type="evidence" value="ECO:0007669"/>
    <property type="project" value="UniProtKB-UniRule"/>
</dbReference>
<dbReference type="Proteomes" id="UP000229340">
    <property type="component" value="Chromosome"/>
</dbReference>
<evidence type="ECO:0000256" key="10">
    <source>
        <dbReference type="HAMAP-Rule" id="MF_00505"/>
    </source>
</evidence>
<feature type="binding site" evidence="11">
    <location>
        <position position="85"/>
    </location>
    <ligand>
        <name>ATP</name>
        <dbReference type="ChEBI" id="CHEBI:30616"/>
    </ligand>
</feature>
<keyword evidence="5 10" id="KW-0067">ATP-binding</keyword>
<dbReference type="GO" id="GO:0005737">
    <property type="term" value="C:cytoplasm"/>
    <property type="evidence" value="ECO:0007669"/>
    <property type="project" value="UniProtKB-SubCell"/>
</dbReference>